<dbReference type="SUPFAM" id="SSF52283">
    <property type="entry name" value="Formate/glycerate dehydrogenase catalytic domain-like"/>
    <property type="match status" value="1"/>
</dbReference>
<dbReference type="AlphaFoldDB" id="A0A4Y1R018"/>
<dbReference type="InterPro" id="IPR036291">
    <property type="entry name" value="NAD(P)-bd_dom_sf"/>
</dbReference>
<feature type="domain" description="D-isomer specific 2-hydroxyacid dehydrogenase catalytic" evidence="6">
    <location>
        <begin position="330"/>
        <end position="611"/>
    </location>
</feature>
<dbReference type="GO" id="GO:0009853">
    <property type="term" value="P:photorespiration"/>
    <property type="evidence" value="ECO:0007669"/>
    <property type="project" value="UniProtKB-ARBA"/>
</dbReference>
<dbReference type="EC" id="1.1.1.79" evidence="4"/>
<keyword evidence="1" id="KW-0521">NADP</keyword>
<reference evidence="8" key="1">
    <citation type="journal article" date="2019" name="Science">
        <title>Mutation of a bHLH transcription factor allowed almond domestication.</title>
        <authorList>
            <person name="Sanchez-Perez R."/>
            <person name="Pavan S."/>
            <person name="Mazzeo R."/>
            <person name="Moldovan C."/>
            <person name="Aiese Cigliano R."/>
            <person name="Del Cueto J."/>
            <person name="Ricciardi F."/>
            <person name="Lotti C."/>
            <person name="Ricciardi L."/>
            <person name="Dicenta F."/>
            <person name="Lopez-Marques R.L."/>
            <person name="Lindberg Moller B."/>
        </authorList>
    </citation>
    <scope>NUCLEOTIDE SEQUENCE</scope>
</reference>
<dbReference type="SUPFAM" id="SSF51735">
    <property type="entry name" value="NAD(P)-binding Rossmann-fold domains"/>
    <property type="match status" value="2"/>
</dbReference>
<evidence type="ECO:0000259" key="7">
    <source>
        <dbReference type="Pfam" id="PF02826"/>
    </source>
</evidence>
<keyword evidence="3" id="KW-0520">NAD</keyword>
<feature type="region of interest" description="Disordered" evidence="5">
    <location>
        <begin position="15"/>
        <end position="37"/>
    </location>
</feature>
<dbReference type="GO" id="GO:0016618">
    <property type="term" value="F:hydroxypyruvate reductase [NAD(P)H] activity"/>
    <property type="evidence" value="ECO:0007669"/>
    <property type="project" value="TreeGrafter"/>
</dbReference>
<feature type="domain" description="D-isomer specific 2-hydroxyacid dehydrogenase NAD-binding" evidence="7">
    <location>
        <begin position="406"/>
        <end position="579"/>
    </location>
</feature>
<dbReference type="Pfam" id="PF00389">
    <property type="entry name" value="2-Hacid_dh"/>
    <property type="match status" value="2"/>
</dbReference>
<dbReference type="InterPro" id="IPR006140">
    <property type="entry name" value="D-isomer_DH_NAD-bd"/>
</dbReference>
<dbReference type="PANTHER" id="PTHR10996:SF179">
    <property type="entry name" value="D-ISOMER SPECIFIC 2-HYDROXYACID DEHYDROGENASE FAMILY PROTEIN-RELATED"/>
    <property type="match status" value="1"/>
</dbReference>
<protein>
    <recommendedName>
        <fullName evidence="4">glyoxylate reductase (NADP(+))</fullName>
        <ecNumber evidence="4">1.1.1.79</ecNumber>
    </recommendedName>
</protein>
<feature type="domain" description="D-isomer specific 2-hydroxyacid dehydrogenase NAD-binding" evidence="7">
    <location>
        <begin position="114"/>
        <end position="293"/>
    </location>
</feature>
<evidence type="ECO:0000256" key="1">
    <source>
        <dbReference type="ARBA" id="ARBA00022857"/>
    </source>
</evidence>
<evidence type="ECO:0000256" key="4">
    <source>
        <dbReference type="ARBA" id="ARBA00066661"/>
    </source>
</evidence>
<dbReference type="FunFam" id="3.40.50.720:FF:000213">
    <property type="entry name" value="Putative 2-hydroxyacid dehydrogenase"/>
    <property type="match status" value="2"/>
</dbReference>
<dbReference type="EMBL" id="AP019298">
    <property type="protein sequence ID" value="BBG97455.1"/>
    <property type="molecule type" value="Genomic_DNA"/>
</dbReference>
<gene>
    <name evidence="8" type="ORF">Prudu_006592</name>
</gene>
<dbReference type="PANTHER" id="PTHR10996">
    <property type="entry name" value="2-HYDROXYACID DEHYDROGENASE-RELATED"/>
    <property type="match status" value="1"/>
</dbReference>
<dbReference type="GO" id="GO:0030267">
    <property type="term" value="F:glyoxylate reductase (NADPH) activity"/>
    <property type="evidence" value="ECO:0007669"/>
    <property type="project" value="UniProtKB-EC"/>
</dbReference>
<sequence>MAKTSQKFCNFSQTPASLSWRPTAPTSSTSSKPGPLLSLKTSSWKRTQAQCRSFCPPPLTAHHCPDPPFAASLKLLVTISAGLDHVDLAECRARGVAIASASKIFAEDVADVAVGLLLDVMRNISASDRFVRDGFWVSKGDFALGSKVSSSILIGGKRVGIVGLGNIGLEVAKRLEAFGCNILYNSRKKKPFVSYHFFPDVCELAANSDVLVICCGLNAQTHHMINKKVLLALGREGVIVNVGRGAIVDEKEMVQCLLRGEIGGAGLDVFENEPYVPKELFALDNVVLSPHQAALTPECFTALRELVIGNLEAFFSNKPLPFSTWASPLPQDQFLETHAGSVQVLLSSPIEPPITAQILHLLPSLKLLVTICAGLDHVDMAWCRARGVAITSASKIFSEDVADMAVGLLLDVMRNISASDRFVRDGFWVSKGDFALGSKIGGKRVGIVGLGNIGLEVAKRLKAFGCNILYNSRKKKPFVSYPFFPDVCELAANSDVLVICCGLNAQTHHMINKKVLLALGREGVIVNVGRGAIIDEKEMVQCLVRGEIGGAGLDVFENEPHVPKELFALDNVVLSPHHAGLTPECFTALRELVVGNLEAFFSNKPLLSQLNKATN</sequence>
<evidence type="ECO:0000259" key="6">
    <source>
        <dbReference type="Pfam" id="PF00389"/>
    </source>
</evidence>
<name>A0A4Y1R018_PRUDU</name>
<keyword evidence="2" id="KW-0560">Oxidoreductase</keyword>
<feature type="domain" description="D-isomer specific 2-hydroxyacid dehydrogenase catalytic" evidence="6">
    <location>
        <begin position="71"/>
        <end position="321"/>
    </location>
</feature>
<dbReference type="InterPro" id="IPR050223">
    <property type="entry name" value="D-isomer_2-hydroxyacid_DH"/>
</dbReference>
<proteinExistence type="predicted"/>
<feature type="compositionally biased region" description="Low complexity" evidence="5">
    <location>
        <begin position="25"/>
        <end position="37"/>
    </location>
</feature>
<evidence type="ECO:0000256" key="5">
    <source>
        <dbReference type="SAM" id="MobiDB-lite"/>
    </source>
</evidence>
<dbReference type="GO" id="GO:0051287">
    <property type="term" value="F:NAD binding"/>
    <property type="evidence" value="ECO:0007669"/>
    <property type="project" value="InterPro"/>
</dbReference>
<dbReference type="Gene3D" id="3.40.50.720">
    <property type="entry name" value="NAD(P)-binding Rossmann-like Domain"/>
    <property type="match status" value="4"/>
</dbReference>
<dbReference type="Pfam" id="PF02826">
    <property type="entry name" value="2-Hacid_dh_C"/>
    <property type="match status" value="2"/>
</dbReference>
<evidence type="ECO:0000313" key="8">
    <source>
        <dbReference type="EMBL" id="BBG97455.1"/>
    </source>
</evidence>
<evidence type="ECO:0000256" key="2">
    <source>
        <dbReference type="ARBA" id="ARBA00023002"/>
    </source>
</evidence>
<evidence type="ECO:0000256" key="3">
    <source>
        <dbReference type="ARBA" id="ARBA00023027"/>
    </source>
</evidence>
<dbReference type="GO" id="GO:0005829">
    <property type="term" value="C:cytosol"/>
    <property type="evidence" value="ECO:0007669"/>
    <property type="project" value="TreeGrafter"/>
</dbReference>
<organism evidence="8">
    <name type="scientific">Prunus dulcis</name>
    <name type="common">Almond</name>
    <name type="synonym">Amygdalus dulcis</name>
    <dbReference type="NCBI Taxonomy" id="3755"/>
    <lineage>
        <taxon>Eukaryota</taxon>
        <taxon>Viridiplantae</taxon>
        <taxon>Streptophyta</taxon>
        <taxon>Embryophyta</taxon>
        <taxon>Tracheophyta</taxon>
        <taxon>Spermatophyta</taxon>
        <taxon>Magnoliopsida</taxon>
        <taxon>eudicotyledons</taxon>
        <taxon>Gunneridae</taxon>
        <taxon>Pentapetalae</taxon>
        <taxon>rosids</taxon>
        <taxon>fabids</taxon>
        <taxon>Rosales</taxon>
        <taxon>Rosaceae</taxon>
        <taxon>Amygdaloideae</taxon>
        <taxon>Amygdaleae</taxon>
        <taxon>Prunus</taxon>
    </lineage>
</organism>
<dbReference type="CDD" id="cd12156">
    <property type="entry name" value="HPPR"/>
    <property type="match status" value="2"/>
</dbReference>
<accession>A0A4Y1R018</accession>
<dbReference type="InterPro" id="IPR006139">
    <property type="entry name" value="D-isomer_2_OHA_DH_cat_dom"/>
</dbReference>